<dbReference type="EMBL" id="MCOK01000001">
    <property type="protein sequence ID" value="OOC54406.1"/>
    <property type="molecule type" value="Genomic_DNA"/>
</dbReference>
<accession>A0A1V3C1L4</accession>
<proteinExistence type="predicted"/>
<evidence type="ECO:0000256" key="1">
    <source>
        <dbReference type="SAM" id="MobiDB-lite"/>
    </source>
</evidence>
<dbReference type="STRING" id="501010.NOSIN_11800"/>
<dbReference type="Proteomes" id="UP000189004">
    <property type="component" value="Unassembled WGS sequence"/>
</dbReference>
<dbReference type="RefSeq" id="WP_077690810.1">
    <property type="nucleotide sequence ID" value="NZ_MCOK01000001.1"/>
</dbReference>
<gene>
    <name evidence="3" type="ORF">NOSIN_11800</name>
</gene>
<evidence type="ECO:0000256" key="2">
    <source>
        <dbReference type="SAM" id="Phobius"/>
    </source>
</evidence>
<feature type="transmembrane region" description="Helical" evidence="2">
    <location>
        <begin position="6"/>
        <end position="28"/>
    </location>
</feature>
<evidence type="ECO:0000313" key="4">
    <source>
        <dbReference type="Proteomes" id="UP000189004"/>
    </source>
</evidence>
<keyword evidence="2" id="KW-0812">Transmembrane</keyword>
<name>A0A1V3C1L4_9ACTN</name>
<reference evidence="4" key="1">
    <citation type="submission" date="2016-08" db="EMBL/GenBank/DDBJ databases">
        <authorList>
            <person name="Tokovenko B."/>
            <person name="Kalinowski J."/>
        </authorList>
    </citation>
    <scope>NUCLEOTIDE SEQUENCE [LARGE SCALE GENOMIC DNA]</scope>
    <source>
        <strain evidence="4">UTMC102</strain>
    </source>
</reference>
<sequence>MSVVVLFGVGALIGLVALTVVVIVTLLMERPESAAEETPSEPSDTAEPARAPTRDGSVV</sequence>
<feature type="region of interest" description="Disordered" evidence="1">
    <location>
        <begin position="32"/>
        <end position="59"/>
    </location>
</feature>
<keyword evidence="4" id="KW-1185">Reference proteome</keyword>
<keyword evidence="2" id="KW-1133">Transmembrane helix</keyword>
<organism evidence="3 4">
    <name type="scientific">Nocardiopsis sinuspersici</name>
    <dbReference type="NCBI Taxonomy" id="501010"/>
    <lineage>
        <taxon>Bacteria</taxon>
        <taxon>Bacillati</taxon>
        <taxon>Actinomycetota</taxon>
        <taxon>Actinomycetes</taxon>
        <taxon>Streptosporangiales</taxon>
        <taxon>Nocardiopsidaceae</taxon>
        <taxon>Nocardiopsis</taxon>
    </lineage>
</organism>
<evidence type="ECO:0000313" key="3">
    <source>
        <dbReference type="EMBL" id="OOC54406.1"/>
    </source>
</evidence>
<protein>
    <submittedName>
        <fullName evidence="3">Uncharacterized protein</fullName>
    </submittedName>
</protein>
<dbReference type="AlphaFoldDB" id="A0A1V3C1L4"/>
<comment type="caution">
    <text evidence="3">The sequence shown here is derived from an EMBL/GenBank/DDBJ whole genome shotgun (WGS) entry which is preliminary data.</text>
</comment>
<keyword evidence="2" id="KW-0472">Membrane</keyword>